<name>A0A507BVC4_9FUNG</name>
<comment type="caution">
    <text evidence="2">The sequence shown here is derived from an EMBL/GenBank/DDBJ whole genome shotgun (WGS) entry which is preliminary data.</text>
</comment>
<dbReference type="Proteomes" id="UP000319731">
    <property type="component" value="Unassembled WGS sequence"/>
</dbReference>
<sequence length="126" mass="13832">MMYLLNDEERRALLGGNREGALTAEGPSSPVTTQPRAFKQRELEALKKIVKRTAENLLKPEELSFPSHGPVSPLTNVKLTEILSRPGPTHEDSALMSSAVAQMSESIKAFKIDTPKDLILPLTLPQ</sequence>
<evidence type="ECO:0000256" key="1">
    <source>
        <dbReference type="SAM" id="MobiDB-lite"/>
    </source>
</evidence>
<keyword evidence="3" id="KW-1185">Reference proteome</keyword>
<evidence type="ECO:0000313" key="3">
    <source>
        <dbReference type="Proteomes" id="UP000319731"/>
    </source>
</evidence>
<accession>A0A507BVC4</accession>
<organism evidence="2 3">
    <name type="scientific">Synchytrium microbalum</name>
    <dbReference type="NCBI Taxonomy" id="1806994"/>
    <lineage>
        <taxon>Eukaryota</taxon>
        <taxon>Fungi</taxon>
        <taxon>Fungi incertae sedis</taxon>
        <taxon>Chytridiomycota</taxon>
        <taxon>Chytridiomycota incertae sedis</taxon>
        <taxon>Chytridiomycetes</taxon>
        <taxon>Synchytriales</taxon>
        <taxon>Synchytriaceae</taxon>
        <taxon>Synchytrium</taxon>
    </lineage>
</organism>
<dbReference type="OrthoDB" id="5562028at2759"/>
<proteinExistence type="predicted"/>
<feature type="region of interest" description="Disordered" evidence="1">
    <location>
        <begin position="14"/>
        <end position="35"/>
    </location>
</feature>
<dbReference type="RefSeq" id="XP_031022459.1">
    <property type="nucleotide sequence ID" value="XM_031171572.1"/>
</dbReference>
<dbReference type="EMBL" id="QEAO01000054">
    <property type="protein sequence ID" value="TPX30899.1"/>
    <property type="molecule type" value="Genomic_DNA"/>
</dbReference>
<reference evidence="2 3" key="1">
    <citation type="journal article" date="2019" name="Sci. Rep.">
        <title>Comparative genomics of chytrid fungi reveal insights into the obligate biotrophic and pathogenic lifestyle of Synchytrium endobioticum.</title>
        <authorList>
            <person name="van de Vossenberg B.T.L.H."/>
            <person name="Warris S."/>
            <person name="Nguyen H.D.T."/>
            <person name="van Gent-Pelzer M.P.E."/>
            <person name="Joly D.L."/>
            <person name="van de Geest H.C."/>
            <person name="Bonants P.J.M."/>
            <person name="Smith D.S."/>
            <person name="Levesque C.A."/>
            <person name="van der Lee T.A.J."/>
        </authorList>
    </citation>
    <scope>NUCLEOTIDE SEQUENCE [LARGE SCALE GENOMIC DNA]</scope>
    <source>
        <strain evidence="2 3">JEL517</strain>
    </source>
</reference>
<dbReference type="GeneID" id="42006869"/>
<gene>
    <name evidence="2" type="ORF">SmJEL517_g05646</name>
</gene>
<evidence type="ECO:0000313" key="2">
    <source>
        <dbReference type="EMBL" id="TPX30899.1"/>
    </source>
</evidence>
<dbReference type="AlphaFoldDB" id="A0A507BVC4"/>
<protein>
    <submittedName>
        <fullName evidence="2">Uncharacterized protein</fullName>
    </submittedName>
</protein>